<proteinExistence type="predicted"/>
<organism evidence="2 3">
    <name type="scientific">Rhizophagus clarus</name>
    <dbReference type="NCBI Taxonomy" id="94130"/>
    <lineage>
        <taxon>Eukaryota</taxon>
        <taxon>Fungi</taxon>
        <taxon>Fungi incertae sedis</taxon>
        <taxon>Mucoromycota</taxon>
        <taxon>Glomeromycotina</taxon>
        <taxon>Glomeromycetes</taxon>
        <taxon>Glomerales</taxon>
        <taxon>Glomeraceae</taxon>
        <taxon>Rhizophagus</taxon>
    </lineage>
</organism>
<name>A0A2Z6RBZ8_9GLOM</name>
<evidence type="ECO:0000313" key="3">
    <source>
        <dbReference type="Proteomes" id="UP000247702"/>
    </source>
</evidence>
<feature type="region of interest" description="Disordered" evidence="1">
    <location>
        <begin position="171"/>
        <end position="265"/>
    </location>
</feature>
<evidence type="ECO:0000256" key="1">
    <source>
        <dbReference type="SAM" id="MobiDB-lite"/>
    </source>
</evidence>
<dbReference type="AlphaFoldDB" id="A0A2Z6RBZ8"/>
<keyword evidence="3" id="KW-1185">Reference proteome</keyword>
<evidence type="ECO:0000313" key="2">
    <source>
        <dbReference type="EMBL" id="GBB98542.1"/>
    </source>
</evidence>
<dbReference type="EMBL" id="BEXD01002512">
    <property type="protein sequence ID" value="GBB98542.1"/>
    <property type="molecule type" value="Genomic_DNA"/>
</dbReference>
<accession>A0A2Z6RBZ8</accession>
<gene>
    <name evidence="2" type="ORF">RclHR1_32590002</name>
</gene>
<feature type="compositionally biased region" description="Polar residues" evidence="1">
    <location>
        <begin position="232"/>
        <end position="249"/>
    </location>
</feature>
<comment type="caution">
    <text evidence="2">The sequence shown here is derived from an EMBL/GenBank/DDBJ whole genome shotgun (WGS) entry which is preliminary data.</text>
</comment>
<dbReference type="Proteomes" id="UP000247702">
    <property type="component" value="Unassembled WGS sequence"/>
</dbReference>
<protein>
    <submittedName>
        <fullName evidence="2">Uncharacterized protein</fullName>
    </submittedName>
</protein>
<sequence length="315" mass="35208">MKKGFLLSKPAPKIASTSSTTQVTLTSAEESPPFDRYHDVIIDFVAGLAKENPESFGGIIAPDPTLLDQFYYNNRNQIVPLDKLSRTVDSNDCYSPMAQFFATLLNIFILDEENQARILIDSEIRRECEAHTNKQTPEKEDLGDSMHQSDMSININVLDASSIGSLDDEILATPPRNITPIPVTPLTKSQKRSAKKKARKEKKRALQLQTPSGLDEQVVPTFSKESPEYTPSKPSGSRTVTFNQSLLSPPSTPYKQLLKRDSKPQSTLIDNEKKLKQKETDNTLKNGNVIITRYVPQDQEQAQSLDLVVYDIPAK</sequence>
<feature type="compositionally biased region" description="Basic residues" evidence="1">
    <location>
        <begin position="189"/>
        <end position="205"/>
    </location>
</feature>
<reference evidence="2 3" key="1">
    <citation type="submission" date="2017-11" db="EMBL/GenBank/DDBJ databases">
        <title>The genome of Rhizophagus clarus HR1 reveals common genetic basis of auxotrophy among arbuscular mycorrhizal fungi.</title>
        <authorList>
            <person name="Kobayashi Y."/>
        </authorList>
    </citation>
    <scope>NUCLEOTIDE SEQUENCE [LARGE SCALE GENOMIC DNA]</scope>
    <source>
        <strain evidence="2 3">HR1</strain>
    </source>
</reference>